<protein>
    <submittedName>
        <fullName evidence="1">Uncharacterized protein</fullName>
    </submittedName>
</protein>
<sequence>MRLDRLDVSNITCRPWILPVLNRKLNSCHAHVKVSSGALRVNGGGDNLDLTQQHYGCLGCWVLSTRMSPVVGPD</sequence>
<reference evidence="1" key="1">
    <citation type="journal article" date="2023" name="G3 (Bethesda)">
        <title>A reference genome for the long-term kleptoplast-retaining sea slug Elysia crispata morphotype clarki.</title>
        <authorList>
            <person name="Eastman K.E."/>
            <person name="Pendleton A.L."/>
            <person name="Shaikh M.A."/>
            <person name="Suttiyut T."/>
            <person name="Ogas R."/>
            <person name="Tomko P."/>
            <person name="Gavelis G."/>
            <person name="Widhalm J.R."/>
            <person name="Wisecaver J.H."/>
        </authorList>
    </citation>
    <scope>NUCLEOTIDE SEQUENCE</scope>
    <source>
        <strain evidence="1">ECLA1</strain>
    </source>
</reference>
<evidence type="ECO:0000313" key="2">
    <source>
        <dbReference type="Proteomes" id="UP001283361"/>
    </source>
</evidence>
<dbReference type="EMBL" id="JAWDGP010001084">
    <property type="protein sequence ID" value="KAK3795008.1"/>
    <property type="molecule type" value="Genomic_DNA"/>
</dbReference>
<name>A0AAE1AW18_9GAST</name>
<comment type="caution">
    <text evidence="1">The sequence shown here is derived from an EMBL/GenBank/DDBJ whole genome shotgun (WGS) entry which is preliminary data.</text>
</comment>
<organism evidence="1 2">
    <name type="scientific">Elysia crispata</name>
    <name type="common">lettuce slug</name>
    <dbReference type="NCBI Taxonomy" id="231223"/>
    <lineage>
        <taxon>Eukaryota</taxon>
        <taxon>Metazoa</taxon>
        <taxon>Spiralia</taxon>
        <taxon>Lophotrochozoa</taxon>
        <taxon>Mollusca</taxon>
        <taxon>Gastropoda</taxon>
        <taxon>Heterobranchia</taxon>
        <taxon>Euthyneura</taxon>
        <taxon>Panpulmonata</taxon>
        <taxon>Sacoglossa</taxon>
        <taxon>Placobranchoidea</taxon>
        <taxon>Plakobranchidae</taxon>
        <taxon>Elysia</taxon>
    </lineage>
</organism>
<accession>A0AAE1AW18</accession>
<dbReference type="Proteomes" id="UP001283361">
    <property type="component" value="Unassembled WGS sequence"/>
</dbReference>
<dbReference type="AlphaFoldDB" id="A0AAE1AW18"/>
<proteinExistence type="predicted"/>
<evidence type="ECO:0000313" key="1">
    <source>
        <dbReference type="EMBL" id="KAK3795008.1"/>
    </source>
</evidence>
<gene>
    <name evidence="1" type="ORF">RRG08_019773</name>
</gene>
<keyword evidence="2" id="KW-1185">Reference proteome</keyword>